<name>A0ABS6JZR2_9BACI</name>
<dbReference type="Gene3D" id="1.20.120.340">
    <property type="entry name" value="Flagellar protein FliS"/>
    <property type="match status" value="1"/>
</dbReference>
<organism evidence="7 8">
    <name type="scientific">Evansella alkalicola</name>
    <dbReference type="NCBI Taxonomy" id="745819"/>
    <lineage>
        <taxon>Bacteria</taxon>
        <taxon>Bacillati</taxon>
        <taxon>Bacillota</taxon>
        <taxon>Bacilli</taxon>
        <taxon>Bacillales</taxon>
        <taxon>Bacillaceae</taxon>
        <taxon>Evansella</taxon>
    </lineage>
</organism>
<keyword evidence="7" id="KW-0282">Flagellum</keyword>
<evidence type="ECO:0000256" key="3">
    <source>
        <dbReference type="ARBA" id="ARBA00022490"/>
    </source>
</evidence>
<comment type="subcellular location">
    <subcellularLocation>
        <location evidence="1 6">Cytoplasm</location>
        <location evidence="1 6">Cytosol</location>
    </subcellularLocation>
</comment>
<dbReference type="RefSeq" id="WP_088074975.1">
    <property type="nucleotide sequence ID" value="NZ_JAHQCR010000088.1"/>
</dbReference>
<dbReference type="EMBL" id="JAHQCR010000088">
    <property type="protein sequence ID" value="MBU9724074.1"/>
    <property type="molecule type" value="Genomic_DNA"/>
</dbReference>
<dbReference type="SUPFAM" id="SSF101116">
    <property type="entry name" value="Flagellar export chaperone FliS"/>
    <property type="match status" value="1"/>
</dbReference>
<dbReference type="InterPro" id="IPR003713">
    <property type="entry name" value="FliS"/>
</dbReference>
<comment type="caution">
    <text evidence="7">The sequence shown here is derived from an EMBL/GenBank/DDBJ whole genome shotgun (WGS) entry which is preliminary data.</text>
</comment>
<keyword evidence="5" id="KW-0143">Chaperone</keyword>
<evidence type="ECO:0000313" key="7">
    <source>
        <dbReference type="EMBL" id="MBU9724074.1"/>
    </source>
</evidence>
<dbReference type="PANTHER" id="PTHR34773">
    <property type="entry name" value="FLAGELLAR SECRETION CHAPERONE FLIS"/>
    <property type="match status" value="1"/>
</dbReference>
<dbReference type="PIRSF" id="PIRSF039090">
    <property type="entry name" value="Flis"/>
    <property type="match status" value="1"/>
</dbReference>
<evidence type="ECO:0000256" key="2">
    <source>
        <dbReference type="ARBA" id="ARBA00008787"/>
    </source>
</evidence>
<evidence type="ECO:0000313" key="8">
    <source>
        <dbReference type="Proteomes" id="UP000790580"/>
    </source>
</evidence>
<keyword evidence="3 6" id="KW-0963">Cytoplasm</keyword>
<reference evidence="7 8" key="1">
    <citation type="submission" date="2021-06" db="EMBL/GenBank/DDBJ databases">
        <title>Bacillus sp. RD4P76, an endophyte from a halophyte.</title>
        <authorList>
            <person name="Sun J.-Q."/>
        </authorList>
    </citation>
    <scope>NUCLEOTIDE SEQUENCE [LARGE SCALE GENOMIC DNA]</scope>
    <source>
        <strain evidence="7 8">JCM 17098</strain>
    </source>
</reference>
<keyword evidence="8" id="KW-1185">Reference proteome</keyword>
<keyword evidence="4 6" id="KW-1005">Bacterial flagellum biogenesis</keyword>
<dbReference type="PANTHER" id="PTHR34773:SF1">
    <property type="entry name" value="FLAGELLAR SECRETION CHAPERONE FLIS"/>
    <property type="match status" value="1"/>
</dbReference>
<accession>A0ABS6JZR2</accession>
<evidence type="ECO:0000256" key="5">
    <source>
        <dbReference type="ARBA" id="ARBA00023186"/>
    </source>
</evidence>
<evidence type="ECO:0000256" key="6">
    <source>
        <dbReference type="PIRNR" id="PIRNR039090"/>
    </source>
</evidence>
<keyword evidence="7" id="KW-0969">Cilium</keyword>
<evidence type="ECO:0000256" key="1">
    <source>
        <dbReference type="ARBA" id="ARBA00004514"/>
    </source>
</evidence>
<gene>
    <name evidence="7" type="primary">fliS</name>
    <name evidence="7" type="ORF">KS407_21860</name>
</gene>
<dbReference type="Pfam" id="PF02561">
    <property type="entry name" value="FliS"/>
    <property type="match status" value="1"/>
</dbReference>
<dbReference type="InterPro" id="IPR036584">
    <property type="entry name" value="FliS_sf"/>
</dbReference>
<dbReference type="NCBIfam" id="TIGR00208">
    <property type="entry name" value="fliS"/>
    <property type="match status" value="1"/>
</dbReference>
<protein>
    <recommendedName>
        <fullName evidence="6">Flagellar secretion chaperone FliS</fullName>
    </recommendedName>
</protein>
<evidence type="ECO:0000256" key="4">
    <source>
        <dbReference type="ARBA" id="ARBA00022795"/>
    </source>
</evidence>
<proteinExistence type="inferred from homology"/>
<keyword evidence="7" id="KW-0966">Cell projection</keyword>
<dbReference type="Proteomes" id="UP000790580">
    <property type="component" value="Unassembled WGS sequence"/>
</dbReference>
<comment type="similarity">
    <text evidence="2 6">Belongs to the FliS family.</text>
</comment>
<sequence>MISKEALHKKTAQEITALLYEAGLDNLEEAKLAINKNNYANANVHLQKVSDILERLGAGLNYEAGIIADQLDALYNYMADKVIEANFSKNTDLIDEVHGHLSTLATAWHKAQKKNVDVQPKHLKQKTNVYEQNSMFID</sequence>
<dbReference type="CDD" id="cd16098">
    <property type="entry name" value="FliS"/>
    <property type="match status" value="1"/>
</dbReference>